<gene>
    <name evidence="4" type="ORF">AU468_11045</name>
</gene>
<keyword evidence="5" id="KW-1185">Reference proteome</keyword>
<name>A0A2S4JH89_9SPIO</name>
<dbReference type="GO" id="GO:0055085">
    <property type="term" value="P:transmembrane transport"/>
    <property type="evidence" value="ECO:0007669"/>
    <property type="project" value="InterPro"/>
</dbReference>
<sequence length="308" mass="34108">MKKTTYAIMMVLLSLAVVMPIAAGGSGERDATGTIGQLDPDILVFAYSPVEDPAVYEEVFAEFIDYLSEQLGRPVRYFGVRSYAAQVEAMRAGRLHISGFASGSVEDAVNTAGFVPQTAMGNENGMIGYRMAIIARKNSEIQTAEDLKGRTIPFVSESSGSGYFAPRALLYEEFQMLPNQDYDVLFSGSHDNSIMGVFYGDYEAAPVADVVIGRMHAGGRIDDPAGWMKTVYESPLFPSTAYGVSDKLTPELQQAIKTAFLEFDWEGTQLTMQWEQEDRFVEIDYERDWEVQRVIRRGSKSVAEILGE</sequence>
<proteinExistence type="inferred from homology"/>
<reference evidence="5" key="1">
    <citation type="submission" date="2015-12" db="EMBL/GenBank/DDBJ databases">
        <authorList>
            <person name="Lodha T.D."/>
            <person name="Chintalapati S."/>
            <person name="Chintalapati V.R."/>
            <person name="Sravanthi T."/>
        </authorList>
    </citation>
    <scope>NUCLEOTIDE SEQUENCE [LARGE SCALE GENOMIC DNA]</scope>
    <source>
        <strain evidence="5">JC133</strain>
    </source>
</reference>
<dbReference type="InterPro" id="IPR005770">
    <property type="entry name" value="PhnD"/>
</dbReference>
<comment type="similarity">
    <text evidence="1">Belongs to the phosphate/phosphite/phosphonate binding protein family.</text>
</comment>
<dbReference type="PANTHER" id="PTHR35841:SF1">
    <property type="entry name" value="PHOSPHONATES-BINDING PERIPLASMIC PROTEIN"/>
    <property type="match status" value="1"/>
</dbReference>
<dbReference type="OrthoDB" id="9776669at2"/>
<evidence type="ECO:0000256" key="2">
    <source>
        <dbReference type="ARBA" id="ARBA00022729"/>
    </source>
</evidence>
<dbReference type="Proteomes" id="UP000237350">
    <property type="component" value="Unassembled WGS sequence"/>
</dbReference>
<dbReference type="RefSeq" id="WP_103680781.1">
    <property type="nucleotide sequence ID" value="NZ_LPWH01000112.1"/>
</dbReference>
<dbReference type="PANTHER" id="PTHR35841">
    <property type="entry name" value="PHOSPHONATES-BINDING PERIPLASMIC PROTEIN"/>
    <property type="match status" value="1"/>
</dbReference>
<dbReference type="AlphaFoldDB" id="A0A2S4JH89"/>
<dbReference type="Pfam" id="PF12974">
    <property type="entry name" value="Phosphonate-bd"/>
    <property type="match status" value="1"/>
</dbReference>
<evidence type="ECO:0000313" key="4">
    <source>
        <dbReference type="EMBL" id="POQ98927.1"/>
    </source>
</evidence>
<feature type="chain" id="PRO_5015558795" evidence="3">
    <location>
        <begin position="23"/>
        <end position="308"/>
    </location>
</feature>
<dbReference type="EMBL" id="LPWH01000112">
    <property type="protein sequence ID" value="POQ98927.1"/>
    <property type="molecule type" value="Genomic_DNA"/>
</dbReference>
<dbReference type="SUPFAM" id="SSF53850">
    <property type="entry name" value="Periplasmic binding protein-like II"/>
    <property type="match status" value="1"/>
</dbReference>
<dbReference type="NCBIfam" id="TIGR01098">
    <property type="entry name" value="3A0109s03R"/>
    <property type="match status" value="1"/>
</dbReference>
<evidence type="ECO:0000256" key="1">
    <source>
        <dbReference type="ARBA" id="ARBA00007162"/>
    </source>
</evidence>
<protein>
    <submittedName>
        <fullName evidence="4">Phosphonate ABC transporter substrate-binding protein</fullName>
    </submittedName>
</protein>
<comment type="caution">
    <text evidence="4">The sequence shown here is derived from an EMBL/GenBank/DDBJ whole genome shotgun (WGS) entry which is preliminary data.</text>
</comment>
<dbReference type="Gene3D" id="3.40.190.10">
    <property type="entry name" value="Periplasmic binding protein-like II"/>
    <property type="match status" value="2"/>
</dbReference>
<keyword evidence="2 3" id="KW-0732">Signal</keyword>
<feature type="signal peptide" evidence="3">
    <location>
        <begin position="1"/>
        <end position="22"/>
    </location>
</feature>
<evidence type="ECO:0000313" key="5">
    <source>
        <dbReference type="Proteomes" id="UP000237350"/>
    </source>
</evidence>
<dbReference type="GO" id="GO:0043190">
    <property type="term" value="C:ATP-binding cassette (ABC) transporter complex"/>
    <property type="evidence" value="ECO:0007669"/>
    <property type="project" value="InterPro"/>
</dbReference>
<accession>A0A2S4JH89</accession>
<organism evidence="4 5">
    <name type="scientific">Alkalispirochaeta sphaeroplastigenens</name>
    <dbReference type="NCBI Taxonomy" id="1187066"/>
    <lineage>
        <taxon>Bacteria</taxon>
        <taxon>Pseudomonadati</taxon>
        <taxon>Spirochaetota</taxon>
        <taxon>Spirochaetia</taxon>
        <taxon>Spirochaetales</taxon>
        <taxon>Spirochaetaceae</taxon>
        <taxon>Alkalispirochaeta</taxon>
    </lineage>
</organism>
<evidence type="ECO:0000256" key="3">
    <source>
        <dbReference type="SAM" id="SignalP"/>
    </source>
</evidence>